<feature type="transmembrane region" description="Helical" evidence="6">
    <location>
        <begin position="441"/>
        <end position="460"/>
    </location>
</feature>
<evidence type="ECO:0000256" key="3">
    <source>
        <dbReference type="ARBA" id="ARBA00022692"/>
    </source>
</evidence>
<feature type="transmembrane region" description="Helical" evidence="6">
    <location>
        <begin position="207"/>
        <end position="230"/>
    </location>
</feature>
<dbReference type="SUPFAM" id="SSF103473">
    <property type="entry name" value="MFS general substrate transporter"/>
    <property type="match status" value="1"/>
</dbReference>
<dbReference type="GO" id="GO:0022857">
    <property type="term" value="F:transmembrane transporter activity"/>
    <property type="evidence" value="ECO:0007669"/>
    <property type="project" value="InterPro"/>
</dbReference>
<evidence type="ECO:0000256" key="4">
    <source>
        <dbReference type="ARBA" id="ARBA00022989"/>
    </source>
</evidence>
<dbReference type="InterPro" id="IPR036259">
    <property type="entry name" value="MFS_trans_sf"/>
</dbReference>
<gene>
    <name evidence="8" type="ORF">PV06_06905</name>
</gene>
<feature type="transmembrane region" description="Helical" evidence="6">
    <location>
        <begin position="116"/>
        <end position="134"/>
    </location>
</feature>
<dbReference type="OrthoDB" id="2985014at2759"/>
<feature type="transmembrane region" description="Helical" evidence="6">
    <location>
        <begin position="349"/>
        <end position="369"/>
    </location>
</feature>
<dbReference type="Pfam" id="PF07690">
    <property type="entry name" value="MFS_1"/>
    <property type="match status" value="1"/>
</dbReference>
<evidence type="ECO:0000259" key="7">
    <source>
        <dbReference type="PROSITE" id="PS50850"/>
    </source>
</evidence>
<dbReference type="GO" id="GO:0016020">
    <property type="term" value="C:membrane"/>
    <property type="evidence" value="ECO:0007669"/>
    <property type="project" value="UniProtKB-SubCell"/>
</dbReference>
<dbReference type="PANTHER" id="PTHR43791">
    <property type="entry name" value="PERMEASE-RELATED"/>
    <property type="match status" value="1"/>
</dbReference>
<name>A0A0D2BV50_9EURO</name>
<feature type="transmembrane region" description="Helical" evidence="6">
    <location>
        <begin position="85"/>
        <end position="104"/>
    </location>
</feature>
<feature type="transmembrane region" description="Helical" evidence="6">
    <location>
        <begin position="322"/>
        <end position="342"/>
    </location>
</feature>
<feature type="transmembrane region" description="Helical" evidence="6">
    <location>
        <begin position="140"/>
        <end position="163"/>
    </location>
</feature>
<keyword evidence="2" id="KW-0813">Transport</keyword>
<dbReference type="PROSITE" id="PS50850">
    <property type="entry name" value="MFS"/>
    <property type="match status" value="1"/>
</dbReference>
<dbReference type="InterPro" id="IPR020846">
    <property type="entry name" value="MFS_dom"/>
</dbReference>
<dbReference type="Proteomes" id="UP000053342">
    <property type="component" value="Unassembled WGS sequence"/>
</dbReference>
<evidence type="ECO:0000313" key="8">
    <source>
        <dbReference type="EMBL" id="KIW41337.1"/>
    </source>
</evidence>
<dbReference type="AlphaFoldDB" id="A0A0D2BV50"/>
<dbReference type="Gene3D" id="1.20.1250.20">
    <property type="entry name" value="MFS general substrate transporter like domains"/>
    <property type="match status" value="2"/>
</dbReference>
<dbReference type="PANTHER" id="PTHR43791:SF36">
    <property type="entry name" value="TRANSPORTER, PUTATIVE (AFU_ORTHOLOGUE AFUA_6G08340)-RELATED"/>
    <property type="match status" value="1"/>
</dbReference>
<keyword evidence="3 6" id="KW-0812">Transmembrane</keyword>
<keyword evidence="5 6" id="KW-0472">Membrane</keyword>
<dbReference type="RefSeq" id="XP_016261553.1">
    <property type="nucleotide sequence ID" value="XM_016408073.1"/>
</dbReference>
<sequence length="504" mass="56293">MDKSDLEHVEAGEVNKYELSPAELIATSEHHTARSPVERRLVWKADLAILPIISAAYLVSYLDRNSIGNARVMGLPKDLHMDPDQFYNCLTVFFAGYAFSMLPANLSARLLKPNRSLGVAVVFFGIILCSMAEAKNYATILALRVLLGLGQGFIQMAMIYCSVWYRRDEVASRTAIFYACATISGAFGGLIAYGVQHNLASHDDRRTWSWLFLIEGVLAVGIGLIIILLLPRFPDDLHQRGKKHWLFTREEIEFAHKRFTGEFFPPSLLTFKMKDLLSVVKDIKSFFFAFVQVAAVLGTSVVGNFLPTFIHGFGFSPVRTQLFTIIPYAFAFVTVITLGYLSDRFNSKGPIILACCCVGALGYILLMTLSSTVGLVVATCLVTSACYPIGILLPSWLAINTPNFTKRGGVWAFSEIIATPFAIMGTRIYTSPPHYYGGHGTVLGIYVFSAMNVTAAYLWMRHQNNKKQQTIAEYDQRGEIHPHIAQNKTLYELQEEHISFRYVL</sequence>
<dbReference type="InterPro" id="IPR011701">
    <property type="entry name" value="MFS"/>
</dbReference>
<feature type="transmembrane region" description="Helical" evidence="6">
    <location>
        <begin position="410"/>
        <end position="429"/>
    </location>
</feature>
<evidence type="ECO:0000256" key="6">
    <source>
        <dbReference type="SAM" id="Phobius"/>
    </source>
</evidence>
<dbReference type="GeneID" id="27358979"/>
<comment type="subcellular location">
    <subcellularLocation>
        <location evidence="1">Membrane</location>
        <topology evidence="1">Multi-pass membrane protein</topology>
    </subcellularLocation>
</comment>
<feature type="transmembrane region" description="Helical" evidence="6">
    <location>
        <begin position="175"/>
        <end position="195"/>
    </location>
</feature>
<evidence type="ECO:0000313" key="9">
    <source>
        <dbReference type="Proteomes" id="UP000053342"/>
    </source>
</evidence>
<dbReference type="EMBL" id="KN847337">
    <property type="protein sequence ID" value="KIW41337.1"/>
    <property type="molecule type" value="Genomic_DNA"/>
</dbReference>
<feature type="transmembrane region" description="Helical" evidence="6">
    <location>
        <begin position="286"/>
        <end position="310"/>
    </location>
</feature>
<keyword evidence="4 6" id="KW-1133">Transmembrane helix</keyword>
<feature type="domain" description="Major facilitator superfamily (MFS) profile" evidence="7">
    <location>
        <begin position="49"/>
        <end position="467"/>
    </location>
</feature>
<organism evidence="8 9">
    <name type="scientific">Exophiala oligosperma</name>
    <dbReference type="NCBI Taxonomy" id="215243"/>
    <lineage>
        <taxon>Eukaryota</taxon>
        <taxon>Fungi</taxon>
        <taxon>Dikarya</taxon>
        <taxon>Ascomycota</taxon>
        <taxon>Pezizomycotina</taxon>
        <taxon>Eurotiomycetes</taxon>
        <taxon>Chaetothyriomycetidae</taxon>
        <taxon>Chaetothyriales</taxon>
        <taxon>Herpotrichiellaceae</taxon>
        <taxon>Exophiala</taxon>
    </lineage>
</organism>
<keyword evidence="9" id="KW-1185">Reference proteome</keyword>
<dbReference type="VEuPathDB" id="FungiDB:PV06_06905"/>
<reference evidence="8 9" key="1">
    <citation type="submission" date="2015-01" db="EMBL/GenBank/DDBJ databases">
        <title>The Genome Sequence of Exophiala oligosperma CBS72588.</title>
        <authorList>
            <consortium name="The Broad Institute Genomics Platform"/>
            <person name="Cuomo C."/>
            <person name="de Hoog S."/>
            <person name="Gorbushina A."/>
            <person name="Stielow B."/>
            <person name="Teixiera M."/>
            <person name="Abouelleil A."/>
            <person name="Chapman S.B."/>
            <person name="Priest M."/>
            <person name="Young S.K."/>
            <person name="Wortman J."/>
            <person name="Nusbaum C."/>
            <person name="Birren B."/>
        </authorList>
    </citation>
    <scope>NUCLEOTIDE SEQUENCE [LARGE SCALE GENOMIC DNA]</scope>
    <source>
        <strain evidence="8 9">CBS 72588</strain>
    </source>
</reference>
<evidence type="ECO:0000256" key="2">
    <source>
        <dbReference type="ARBA" id="ARBA00022448"/>
    </source>
</evidence>
<dbReference type="HOGENOM" id="CLU_001265_0_1_1"/>
<proteinExistence type="predicted"/>
<accession>A0A0D2BV50</accession>
<evidence type="ECO:0000256" key="1">
    <source>
        <dbReference type="ARBA" id="ARBA00004141"/>
    </source>
</evidence>
<feature type="transmembrane region" description="Helical" evidence="6">
    <location>
        <begin position="375"/>
        <end position="398"/>
    </location>
</feature>
<protein>
    <recommendedName>
        <fullName evidence="7">Major facilitator superfamily (MFS) profile domain-containing protein</fullName>
    </recommendedName>
</protein>
<evidence type="ECO:0000256" key="5">
    <source>
        <dbReference type="ARBA" id="ARBA00023136"/>
    </source>
</evidence>